<dbReference type="SUPFAM" id="SSF69118">
    <property type="entry name" value="AhpD-like"/>
    <property type="match status" value="1"/>
</dbReference>
<accession>A0ABP8W816</accession>
<dbReference type="Pfam" id="PF02627">
    <property type="entry name" value="CMD"/>
    <property type="match status" value="2"/>
</dbReference>
<dbReference type="Gene3D" id="1.20.1290.10">
    <property type="entry name" value="AhpD-like"/>
    <property type="match status" value="1"/>
</dbReference>
<dbReference type="InterPro" id="IPR003779">
    <property type="entry name" value="CMD-like"/>
</dbReference>
<dbReference type="Proteomes" id="UP001501295">
    <property type="component" value="Unassembled WGS sequence"/>
</dbReference>
<evidence type="ECO:0000313" key="2">
    <source>
        <dbReference type="EMBL" id="GAA4683021.1"/>
    </source>
</evidence>
<dbReference type="InterPro" id="IPR052512">
    <property type="entry name" value="4CMD/NDH-1_regulator"/>
</dbReference>
<dbReference type="InterPro" id="IPR029032">
    <property type="entry name" value="AhpD-like"/>
</dbReference>
<dbReference type="RefSeq" id="WP_345376818.1">
    <property type="nucleotide sequence ID" value="NZ_BAABLM010000009.1"/>
</dbReference>
<dbReference type="EMBL" id="BAABLM010000009">
    <property type="protein sequence ID" value="GAA4683021.1"/>
    <property type="molecule type" value="Genomic_DNA"/>
</dbReference>
<dbReference type="PANTHER" id="PTHR33570:SF2">
    <property type="entry name" value="CARBOXYMUCONOLACTONE DECARBOXYLASE-LIKE DOMAIN-CONTAINING PROTEIN"/>
    <property type="match status" value="1"/>
</dbReference>
<organism evidence="2 3">
    <name type="scientific">Frondihabitans cladoniiphilus</name>
    <dbReference type="NCBI Taxonomy" id="715785"/>
    <lineage>
        <taxon>Bacteria</taxon>
        <taxon>Bacillati</taxon>
        <taxon>Actinomycetota</taxon>
        <taxon>Actinomycetes</taxon>
        <taxon>Micrococcales</taxon>
        <taxon>Microbacteriaceae</taxon>
        <taxon>Frondihabitans</taxon>
    </lineage>
</organism>
<proteinExistence type="predicted"/>
<sequence length="253" mass="27144">MSTRANALTEFRTLFPGGESSLATTDPDFWAFYSDFAFGETLSHSSLSRHDRLIYQLAATIAIGALTEFRALLGAGLTNGVTPVEVKELTYQAVAYVGVARGIDFIFATNEEFESRGIAVPVAAQSTTEPATRLTQGLATQKRLVGDEAVDGMHANAPADARHFQEFLSGNCFGDYYTRSGFDLKQRELITFALLVALGGADNQVRGHVAMNLNAGNTRSDLLDVLTVLVPYIGYPRTLNGLAQVNDGAPATA</sequence>
<gene>
    <name evidence="2" type="ORF">GCM10025780_30840</name>
</gene>
<evidence type="ECO:0000259" key="1">
    <source>
        <dbReference type="Pfam" id="PF02627"/>
    </source>
</evidence>
<keyword evidence="3" id="KW-1185">Reference proteome</keyword>
<reference evidence="3" key="1">
    <citation type="journal article" date="2019" name="Int. J. Syst. Evol. Microbiol.">
        <title>The Global Catalogue of Microorganisms (GCM) 10K type strain sequencing project: providing services to taxonomists for standard genome sequencing and annotation.</title>
        <authorList>
            <consortium name="The Broad Institute Genomics Platform"/>
            <consortium name="The Broad Institute Genome Sequencing Center for Infectious Disease"/>
            <person name="Wu L."/>
            <person name="Ma J."/>
        </authorList>
    </citation>
    <scope>NUCLEOTIDE SEQUENCE [LARGE SCALE GENOMIC DNA]</scope>
    <source>
        <strain evidence="3">JCM 18956</strain>
    </source>
</reference>
<protein>
    <submittedName>
        <fullName evidence="2">Carboxymuconolactone decarboxylase family protein</fullName>
    </submittedName>
</protein>
<comment type="caution">
    <text evidence="2">The sequence shown here is derived from an EMBL/GenBank/DDBJ whole genome shotgun (WGS) entry which is preliminary data.</text>
</comment>
<feature type="domain" description="Carboxymuconolactone decarboxylase-like" evidence="1">
    <location>
        <begin position="27"/>
        <end position="102"/>
    </location>
</feature>
<dbReference type="PANTHER" id="PTHR33570">
    <property type="entry name" value="4-CARBOXYMUCONOLACTONE DECARBOXYLASE FAMILY PROTEIN"/>
    <property type="match status" value="1"/>
</dbReference>
<evidence type="ECO:0000313" key="3">
    <source>
        <dbReference type="Proteomes" id="UP001501295"/>
    </source>
</evidence>
<name>A0ABP8W816_9MICO</name>
<feature type="domain" description="Carboxymuconolactone decarboxylase-like" evidence="1">
    <location>
        <begin position="164"/>
        <end position="245"/>
    </location>
</feature>